<dbReference type="Proteomes" id="UP001444071">
    <property type="component" value="Unassembled WGS sequence"/>
</dbReference>
<accession>A0ABV0WRK4</accession>
<reference evidence="2 3" key="1">
    <citation type="submission" date="2021-06" db="EMBL/GenBank/DDBJ databases">
        <authorList>
            <person name="Palmer J.M."/>
        </authorList>
    </citation>
    <scope>NUCLEOTIDE SEQUENCE [LARGE SCALE GENOMIC DNA]</scope>
    <source>
        <strain evidence="2 3">XR_2019</strain>
        <tissue evidence="2">Muscle</tissue>
    </source>
</reference>
<feature type="non-terminal residue" evidence="2">
    <location>
        <position position="1"/>
    </location>
</feature>
<protein>
    <submittedName>
        <fullName evidence="2">Uncharacterized protein</fullName>
    </submittedName>
</protein>
<gene>
    <name evidence="2" type="ORF">XENORESO_018362</name>
</gene>
<sequence length="92" mass="10486">SSKDETLKPTPRRSRFKDQDNVSHKRITSVQQEAKSGPINIHPRVQKYLTPAKRQRLSALQTRVTLVRGLMSSTFIGRTDPIQNRTTTTAQK</sequence>
<feature type="region of interest" description="Disordered" evidence="1">
    <location>
        <begin position="1"/>
        <end position="33"/>
    </location>
</feature>
<comment type="caution">
    <text evidence="2">The sequence shown here is derived from an EMBL/GenBank/DDBJ whole genome shotgun (WGS) entry which is preliminary data.</text>
</comment>
<dbReference type="EMBL" id="JAHRIM010066525">
    <property type="protein sequence ID" value="MEQ2272298.1"/>
    <property type="molecule type" value="Genomic_DNA"/>
</dbReference>
<evidence type="ECO:0000256" key="1">
    <source>
        <dbReference type="SAM" id="MobiDB-lite"/>
    </source>
</evidence>
<keyword evidence="3" id="KW-1185">Reference proteome</keyword>
<evidence type="ECO:0000313" key="2">
    <source>
        <dbReference type="EMBL" id="MEQ2272298.1"/>
    </source>
</evidence>
<name>A0ABV0WRK4_9TELE</name>
<proteinExistence type="predicted"/>
<evidence type="ECO:0000313" key="3">
    <source>
        <dbReference type="Proteomes" id="UP001444071"/>
    </source>
</evidence>
<organism evidence="2 3">
    <name type="scientific">Xenotaenia resolanae</name>
    <dbReference type="NCBI Taxonomy" id="208358"/>
    <lineage>
        <taxon>Eukaryota</taxon>
        <taxon>Metazoa</taxon>
        <taxon>Chordata</taxon>
        <taxon>Craniata</taxon>
        <taxon>Vertebrata</taxon>
        <taxon>Euteleostomi</taxon>
        <taxon>Actinopterygii</taxon>
        <taxon>Neopterygii</taxon>
        <taxon>Teleostei</taxon>
        <taxon>Neoteleostei</taxon>
        <taxon>Acanthomorphata</taxon>
        <taxon>Ovalentaria</taxon>
        <taxon>Atherinomorphae</taxon>
        <taxon>Cyprinodontiformes</taxon>
        <taxon>Goodeidae</taxon>
        <taxon>Xenotaenia</taxon>
    </lineage>
</organism>